<dbReference type="EMBL" id="PDOE01000003">
    <property type="protein sequence ID" value="RKL67529.1"/>
    <property type="molecule type" value="Genomic_DNA"/>
</dbReference>
<sequence>MNRQQGKKYIGKQVKVKTRDHGQYVGVLHKIIAPPNTPWKGLVTIVGVFEYPPLEINGEEVEPLIHAYNQEIEFSGQQLEALIEPFKLSYEASIAHALKNRWTQIQDEIDQSDRTLSRIQQELRKLKSEHLIFEDVYVYYHIVKKGRKLFIYDEKKKESLSLDGCPFEFEIKTEGQWKAALYVKGLLFETTDNEEVELSHGSVIRLNKAQFDPYRILVNELESPSLLALERGLEKLGIGHEHSVYCHNSLLIQLLDTFKKQSLEGVNFLSYANNDTQFVVQHHYEREIKDDDSPDVTFDRFEFTSDKGERVLTTYATQFSND</sequence>
<dbReference type="AlphaFoldDB" id="A0A3A9K5D8"/>
<reference evidence="1 2" key="1">
    <citation type="submission" date="2017-10" db="EMBL/GenBank/DDBJ databases">
        <title>Bacillus sp. nov., a halophilic bacterium isolated from a Keqin Lake.</title>
        <authorList>
            <person name="Wang H."/>
        </authorList>
    </citation>
    <scope>NUCLEOTIDE SEQUENCE [LARGE SCALE GENOMIC DNA]</scope>
    <source>
        <strain evidence="1 2">KCTC 13187</strain>
    </source>
</reference>
<dbReference type="OrthoDB" id="2942325at2"/>
<evidence type="ECO:0000313" key="1">
    <source>
        <dbReference type="EMBL" id="RKL67529.1"/>
    </source>
</evidence>
<evidence type="ECO:0000313" key="2">
    <source>
        <dbReference type="Proteomes" id="UP000281498"/>
    </source>
</evidence>
<organism evidence="1 2">
    <name type="scientific">Salipaludibacillus neizhouensis</name>
    <dbReference type="NCBI Taxonomy" id="885475"/>
    <lineage>
        <taxon>Bacteria</taxon>
        <taxon>Bacillati</taxon>
        <taxon>Bacillota</taxon>
        <taxon>Bacilli</taxon>
        <taxon>Bacillales</taxon>
        <taxon>Bacillaceae</taxon>
    </lineage>
</organism>
<dbReference type="RefSeq" id="WP_110935307.1">
    <property type="nucleotide sequence ID" value="NZ_KZ614146.1"/>
</dbReference>
<name>A0A3A9K5D8_9BACI</name>
<dbReference type="Pfam" id="PF10949">
    <property type="entry name" value="DUF2777"/>
    <property type="match status" value="1"/>
</dbReference>
<comment type="caution">
    <text evidence="1">The sequence shown here is derived from an EMBL/GenBank/DDBJ whole genome shotgun (WGS) entry which is preliminary data.</text>
</comment>
<gene>
    <name evidence="1" type="ORF">CR203_09270</name>
</gene>
<dbReference type="InterPro" id="IPR024488">
    <property type="entry name" value="DUF2777"/>
</dbReference>
<evidence type="ECO:0008006" key="3">
    <source>
        <dbReference type="Google" id="ProtNLM"/>
    </source>
</evidence>
<proteinExistence type="predicted"/>
<accession>A0A3A9K5D8</accession>
<protein>
    <recommendedName>
        <fullName evidence="3">DUF2777 domain-containing protein</fullName>
    </recommendedName>
</protein>
<keyword evidence="2" id="KW-1185">Reference proteome</keyword>
<dbReference type="Proteomes" id="UP000281498">
    <property type="component" value="Unassembled WGS sequence"/>
</dbReference>